<keyword evidence="3" id="KW-1185">Reference proteome</keyword>
<sequence length="154" mass="17351">MNRLKCKVAVASLMISTLYTMSTAYAYSDAGNVLQNWYQAQLHDSISSAKGILIRQQSNHSVKELKDAIQDMISRTNGKLKKVEFEAGMQVIGSIQTVNASYQAQIEQASKQLKIQSAKNQFERYVKETSEQFDIELDQTVDKSIKEMTSSMVQ</sequence>
<name>A0ABY3SHL3_9BACL</name>
<gene>
    <name evidence="2" type="ORF">L0M14_26005</name>
</gene>
<protein>
    <submittedName>
        <fullName evidence="2">Uncharacterized protein</fullName>
    </submittedName>
</protein>
<evidence type="ECO:0000313" key="3">
    <source>
        <dbReference type="Proteomes" id="UP001649230"/>
    </source>
</evidence>
<proteinExistence type="predicted"/>
<feature type="chain" id="PRO_5046642845" evidence="1">
    <location>
        <begin position="27"/>
        <end position="154"/>
    </location>
</feature>
<accession>A0ABY3SHL3</accession>
<keyword evidence="1" id="KW-0732">Signal</keyword>
<evidence type="ECO:0000256" key="1">
    <source>
        <dbReference type="SAM" id="SignalP"/>
    </source>
</evidence>
<dbReference type="Proteomes" id="UP001649230">
    <property type="component" value="Chromosome"/>
</dbReference>
<evidence type="ECO:0000313" key="2">
    <source>
        <dbReference type="EMBL" id="UJF32990.1"/>
    </source>
</evidence>
<organism evidence="2 3">
    <name type="scientific">Paenibacillus hexagrammi</name>
    <dbReference type="NCBI Taxonomy" id="2908839"/>
    <lineage>
        <taxon>Bacteria</taxon>
        <taxon>Bacillati</taxon>
        <taxon>Bacillota</taxon>
        <taxon>Bacilli</taxon>
        <taxon>Bacillales</taxon>
        <taxon>Paenibacillaceae</taxon>
        <taxon>Paenibacillus</taxon>
    </lineage>
</organism>
<dbReference type="RefSeq" id="WP_235119333.1">
    <property type="nucleotide sequence ID" value="NZ_CP090978.1"/>
</dbReference>
<reference evidence="2 3" key="1">
    <citation type="journal article" date="2024" name="Int. J. Syst. Evol. Microbiol.">
        <title>Paenibacillus hexagrammi sp. nov., a novel bacterium isolated from the gut content of Hexagrammos agrammus.</title>
        <authorList>
            <person name="Jung H.K."/>
            <person name="Kim D.G."/>
            <person name="Zin H."/>
            <person name="Park J."/>
            <person name="Jung H."/>
            <person name="Kim Y.O."/>
            <person name="Kong H.J."/>
            <person name="Kim J.W."/>
            <person name="Kim Y.S."/>
        </authorList>
    </citation>
    <scope>NUCLEOTIDE SEQUENCE [LARGE SCALE GENOMIC DNA]</scope>
    <source>
        <strain evidence="2 3">YPD9-1</strain>
    </source>
</reference>
<dbReference type="EMBL" id="CP090978">
    <property type="protein sequence ID" value="UJF32990.1"/>
    <property type="molecule type" value="Genomic_DNA"/>
</dbReference>
<feature type="signal peptide" evidence="1">
    <location>
        <begin position="1"/>
        <end position="26"/>
    </location>
</feature>